<evidence type="ECO:0000256" key="1">
    <source>
        <dbReference type="SAM" id="SignalP"/>
    </source>
</evidence>
<proteinExistence type="predicted"/>
<reference evidence="2 3" key="1">
    <citation type="submission" date="2020-05" db="EMBL/GenBank/DDBJ databases">
        <title>Thiomicrorhabdus sediminis sp.nov. and Thiomicrorhabdus xiamenensis sp.nov., novel sulfur-oxidizing bacteria isolated from coastal sediment.</title>
        <authorList>
            <person name="Liu X."/>
        </authorList>
    </citation>
    <scope>NUCLEOTIDE SEQUENCE [LARGE SCALE GENOMIC DNA]</scope>
    <source>
        <strain evidence="2 3">G2</strain>
    </source>
</reference>
<evidence type="ECO:0000313" key="3">
    <source>
        <dbReference type="Proteomes" id="UP000504724"/>
    </source>
</evidence>
<keyword evidence="1" id="KW-0732">Signal</keyword>
<dbReference type="KEGG" id="txa:HQN79_05435"/>
<feature type="signal peptide" evidence="1">
    <location>
        <begin position="1"/>
        <end position="23"/>
    </location>
</feature>
<name>A0A7D4NQP4_9GAMM</name>
<dbReference type="EMBL" id="CP054020">
    <property type="protein sequence ID" value="QKI89052.1"/>
    <property type="molecule type" value="Genomic_DNA"/>
</dbReference>
<dbReference type="AlphaFoldDB" id="A0A7D4NQP4"/>
<evidence type="ECO:0000313" key="2">
    <source>
        <dbReference type="EMBL" id="QKI89052.1"/>
    </source>
</evidence>
<gene>
    <name evidence="2" type="ORF">HQN79_05435</name>
</gene>
<organism evidence="2 3">
    <name type="scientific">Thiomicrorhabdus xiamenensis</name>
    <dbReference type="NCBI Taxonomy" id="2739063"/>
    <lineage>
        <taxon>Bacteria</taxon>
        <taxon>Pseudomonadati</taxon>
        <taxon>Pseudomonadota</taxon>
        <taxon>Gammaproteobacteria</taxon>
        <taxon>Thiotrichales</taxon>
        <taxon>Piscirickettsiaceae</taxon>
        <taxon>Thiomicrorhabdus</taxon>
    </lineage>
</organism>
<dbReference type="Proteomes" id="UP000504724">
    <property type="component" value="Chromosome"/>
</dbReference>
<keyword evidence="3" id="KW-1185">Reference proteome</keyword>
<accession>A0A7D4NQP4</accession>
<feature type="chain" id="PRO_5028985966" evidence="1">
    <location>
        <begin position="24"/>
        <end position="169"/>
    </location>
</feature>
<protein>
    <submittedName>
        <fullName evidence="2">Uncharacterized protein</fullName>
    </submittedName>
</protein>
<dbReference type="RefSeq" id="WP_173284824.1">
    <property type="nucleotide sequence ID" value="NZ_CP054020.1"/>
</dbReference>
<sequence>MKLGLIITSTALVLSVFSGSALAENTTSVVDMAKKSGVKRCLKQLEAVSNFIIGDKGHGTHASWSSTSPDNRMYTSMTSKNYTDGNSHVSIVGAINSEGKCDTYYMETFALPKSCMMVRETTYKEMDYVGTLADKTIVLENAGGANYYLTPQGTENSICLVSKRETVFE</sequence>